<gene>
    <name evidence="2" type="ORF">CEN88_142</name>
</gene>
<reference evidence="2 3" key="1">
    <citation type="submission" date="2017-07" db="EMBL/GenBank/DDBJ databases">
        <title>Mechanisms for carbon and nitrogen cycling indicate functional differentiation within the Candidate Phyla Radiation.</title>
        <authorList>
            <person name="Danczak R.E."/>
            <person name="Johnston M.D."/>
            <person name="Kenah C."/>
            <person name="Slattery M."/>
            <person name="Wrighton K.C."/>
            <person name="Wilkins M.J."/>
        </authorList>
    </citation>
    <scope>NUCLEOTIDE SEQUENCE [LARGE SCALE GENOMIC DNA]</scope>
    <source>
        <strain evidence="2">Licking1014_2</strain>
    </source>
</reference>
<accession>A0A554LWC1</accession>
<keyword evidence="1" id="KW-0472">Membrane</keyword>
<dbReference type="Proteomes" id="UP000318711">
    <property type="component" value="Unassembled WGS sequence"/>
</dbReference>
<protein>
    <recommendedName>
        <fullName evidence="4">Rod shape-determining protein MreD</fullName>
    </recommendedName>
</protein>
<keyword evidence="1" id="KW-0812">Transmembrane</keyword>
<dbReference type="AlphaFoldDB" id="A0A554LWC1"/>
<feature type="transmembrane region" description="Helical" evidence="1">
    <location>
        <begin position="128"/>
        <end position="147"/>
    </location>
</feature>
<name>A0A554LWC1_9BACT</name>
<evidence type="ECO:0000313" key="2">
    <source>
        <dbReference type="EMBL" id="TSC97156.1"/>
    </source>
</evidence>
<proteinExistence type="predicted"/>
<feature type="transmembrane region" description="Helical" evidence="1">
    <location>
        <begin position="95"/>
        <end position="116"/>
    </location>
</feature>
<dbReference type="EMBL" id="VMGL01000011">
    <property type="protein sequence ID" value="TSC97156.1"/>
    <property type="molecule type" value="Genomic_DNA"/>
</dbReference>
<evidence type="ECO:0000256" key="1">
    <source>
        <dbReference type="SAM" id="Phobius"/>
    </source>
</evidence>
<feature type="transmembrane region" description="Helical" evidence="1">
    <location>
        <begin position="50"/>
        <end position="83"/>
    </location>
</feature>
<evidence type="ECO:0000313" key="3">
    <source>
        <dbReference type="Proteomes" id="UP000318711"/>
    </source>
</evidence>
<keyword evidence="1" id="KW-1133">Transmembrane helix</keyword>
<sequence length="157" mass="18001">MMIIHFFIIILLAIGQGTFLPFFSVAGAFPSLLLATVSSFLLVKRYDLLFFYLAIGGLIFDLLASGRFGVITIGLTAMTLMMYFLSRRLVYPVNFWQAGLFFLLSGFIWQIIFWTINWAGWTPLITAGIEQWLIGWLILFPIINYCVRPEETIKIQI</sequence>
<organism evidence="2 3">
    <name type="scientific">Candidatus Berkelbacteria bacterium Licking1014_2</name>
    <dbReference type="NCBI Taxonomy" id="2017146"/>
    <lineage>
        <taxon>Bacteria</taxon>
        <taxon>Candidatus Berkelbacteria</taxon>
    </lineage>
</organism>
<comment type="caution">
    <text evidence="2">The sequence shown here is derived from an EMBL/GenBank/DDBJ whole genome shotgun (WGS) entry which is preliminary data.</text>
</comment>
<evidence type="ECO:0008006" key="4">
    <source>
        <dbReference type="Google" id="ProtNLM"/>
    </source>
</evidence>